<reference evidence="2 3" key="1">
    <citation type="submission" date="2007-01" db="EMBL/GenBank/DDBJ databases">
        <authorList>
            <person name="Haygood M."/>
            <person name="Podell S."/>
            <person name="Anderson C."/>
            <person name="Hopkinson B."/>
            <person name="Roe K."/>
            <person name="Barbeau K."/>
            <person name="Gaasterland T."/>
            <person name="Ferriera S."/>
            <person name="Johnson J."/>
            <person name="Kravitz S."/>
            <person name="Beeson K."/>
            <person name="Sutton G."/>
            <person name="Rogers Y.-H."/>
            <person name="Friedman R."/>
            <person name="Frazier M."/>
            <person name="Venter J.C."/>
        </authorList>
    </citation>
    <scope>NUCLEOTIDE SEQUENCE [LARGE SCALE GENOMIC DNA]</scope>
    <source>
        <strain evidence="2 3">ATCC 23134</strain>
    </source>
</reference>
<evidence type="ECO:0000313" key="2">
    <source>
        <dbReference type="EMBL" id="EAY26836.1"/>
    </source>
</evidence>
<sequence length="39" mass="4302">MHIGSLLGATVWCGQLVTYIALMILLGMLRCLHENLTCL</sequence>
<keyword evidence="1" id="KW-0812">Transmembrane</keyword>
<keyword evidence="1" id="KW-0472">Membrane</keyword>
<organism evidence="2 3">
    <name type="scientific">Microscilla marina ATCC 23134</name>
    <dbReference type="NCBI Taxonomy" id="313606"/>
    <lineage>
        <taxon>Bacteria</taxon>
        <taxon>Pseudomonadati</taxon>
        <taxon>Bacteroidota</taxon>
        <taxon>Cytophagia</taxon>
        <taxon>Cytophagales</taxon>
        <taxon>Microscillaceae</taxon>
        <taxon>Microscilla</taxon>
    </lineage>
</organism>
<name>A1ZRU8_MICM2</name>
<protein>
    <submittedName>
        <fullName evidence="2">Uncharacterized protein</fullName>
    </submittedName>
</protein>
<dbReference type="EMBL" id="AAWS01000029">
    <property type="protein sequence ID" value="EAY26836.1"/>
    <property type="molecule type" value="Genomic_DNA"/>
</dbReference>
<evidence type="ECO:0000256" key="1">
    <source>
        <dbReference type="SAM" id="Phobius"/>
    </source>
</evidence>
<dbReference type="AlphaFoldDB" id="A1ZRU8"/>
<keyword evidence="1" id="KW-1133">Transmembrane helix</keyword>
<keyword evidence="3" id="KW-1185">Reference proteome</keyword>
<gene>
    <name evidence="2" type="ORF">M23134_04786</name>
</gene>
<proteinExistence type="predicted"/>
<dbReference type="Proteomes" id="UP000004095">
    <property type="component" value="Unassembled WGS sequence"/>
</dbReference>
<comment type="caution">
    <text evidence="2">The sequence shown here is derived from an EMBL/GenBank/DDBJ whole genome shotgun (WGS) entry which is preliminary data.</text>
</comment>
<accession>A1ZRU8</accession>
<evidence type="ECO:0000313" key="3">
    <source>
        <dbReference type="Proteomes" id="UP000004095"/>
    </source>
</evidence>
<feature type="transmembrane region" description="Helical" evidence="1">
    <location>
        <begin position="6"/>
        <end position="29"/>
    </location>
</feature>